<gene>
    <name evidence="1" type="ORF">RM812_37825</name>
</gene>
<dbReference type="EMBL" id="JAVRFH010000080">
    <property type="protein sequence ID" value="MDT0615892.1"/>
    <property type="molecule type" value="Genomic_DNA"/>
</dbReference>
<sequence length="107" mass="10873">MTKALGGDAKAVTDFYTTGQYEAGATDMEVEVSKIVNDGGVSVKEAGKAVLADGSGKALAAFLAHGQYVARTIDEEAQASKLVNDGEPEVRAAAKTALAGAETAPAW</sequence>
<dbReference type="RefSeq" id="WP_311584628.1">
    <property type="nucleotide sequence ID" value="NZ_JAVRFH010000080.1"/>
</dbReference>
<accession>A0ABU3B0B7</accession>
<evidence type="ECO:0000313" key="2">
    <source>
        <dbReference type="Proteomes" id="UP001180724"/>
    </source>
</evidence>
<reference evidence="1" key="1">
    <citation type="submission" date="2024-05" db="EMBL/GenBank/DDBJ databases">
        <title>30 novel species of actinomycetes from the DSMZ collection.</title>
        <authorList>
            <person name="Nouioui I."/>
        </authorList>
    </citation>
    <scope>NUCLEOTIDE SEQUENCE</scope>
    <source>
        <strain evidence="1">DSM 40712</strain>
    </source>
</reference>
<organism evidence="1 2">
    <name type="scientific">Streptomyces lancefieldiae</name>
    <dbReference type="NCBI Taxonomy" id="3075520"/>
    <lineage>
        <taxon>Bacteria</taxon>
        <taxon>Bacillati</taxon>
        <taxon>Actinomycetota</taxon>
        <taxon>Actinomycetes</taxon>
        <taxon>Kitasatosporales</taxon>
        <taxon>Streptomycetaceae</taxon>
        <taxon>Streptomyces</taxon>
    </lineage>
</organism>
<comment type="caution">
    <text evidence="1">The sequence shown here is derived from an EMBL/GenBank/DDBJ whole genome shotgun (WGS) entry which is preliminary data.</text>
</comment>
<dbReference type="Proteomes" id="UP001180724">
    <property type="component" value="Unassembled WGS sequence"/>
</dbReference>
<dbReference type="Pfam" id="PF03752">
    <property type="entry name" value="ALF"/>
    <property type="match status" value="1"/>
</dbReference>
<evidence type="ECO:0000313" key="1">
    <source>
        <dbReference type="EMBL" id="MDT0615892.1"/>
    </source>
</evidence>
<proteinExistence type="predicted"/>
<keyword evidence="2" id="KW-1185">Reference proteome</keyword>
<protein>
    <submittedName>
        <fullName evidence="1">ALF repeat-containing protein</fullName>
    </submittedName>
</protein>
<name>A0ABU3B0B7_9ACTN</name>
<dbReference type="InterPro" id="IPR005506">
    <property type="entry name" value="DUF312_ALF"/>
</dbReference>